<evidence type="ECO:0000313" key="2">
    <source>
        <dbReference type="Proteomes" id="UP000315783"/>
    </source>
</evidence>
<dbReference type="AlphaFoldDB" id="A0A545VEP9"/>
<sequence>MNFFILGNLARGRGHPKPPWATSSGLVSDCSRNSIVPQSTTSIMLGESPGACARSECL</sequence>
<protein>
    <submittedName>
        <fullName evidence="1">Uncharacterized protein</fullName>
    </submittedName>
</protein>
<comment type="caution">
    <text evidence="1">The sequence shown here is derived from an EMBL/GenBank/DDBJ whole genome shotgun (WGS) entry which is preliminary data.</text>
</comment>
<keyword evidence="2" id="KW-1185">Reference proteome</keyword>
<reference evidence="1 2" key="1">
    <citation type="journal article" date="2019" name="Appl. Microbiol. Biotechnol.">
        <title>Genome sequence of Isaria javanica and comparative genome analysis insights into family S53 peptidase evolution in fungal entomopathogens.</title>
        <authorList>
            <person name="Lin R."/>
            <person name="Zhang X."/>
            <person name="Xin B."/>
            <person name="Zou M."/>
            <person name="Gao Y."/>
            <person name="Qin F."/>
            <person name="Hu Q."/>
            <person name="Xie B."/>
            <person name="Cheng X."/>
        </authorList>
    </citation>
    <scope>NUCLEOTIDE SEQUENCE [LARGE SCALE GENOMIC DNA]</scope>
    <source>
        <strain evidence="1 2">IJ1G</strain>
    </source>
</reference>
<name>A0A545VEP9_9HYPO</name>
<dbReference type="EMBL" id="SPUK01000001">
    <property type="protein sequence ID" value="TQW00208.1"/>
    <property type="molecule type" value="Genomic_DNA"/>
</dbReference>
<evidence type="ECO:0000313" key="1">
    <source>
        <dbReference type="EMBL" id="TQW00208.1"/>
    </source>
</evidence>
<proteinExistence type="predicted"/>
<accession>A0A545VEP9</accession>
<dbReference type="Proteomes" id="UP000315783">
    <property type="component" value="Unassembled WGS sequence"/>
</dbReference>
<organism evidence="1 2">
    <name type="scientific">Cordyceps javanica</name>
    <dbReference type="NCBI Taxonomy" id="43265"/>
    <lineage>
        <taxon>Eukaryota</taxon>
        <taxon>Fungi</taxon>
        <taxon>Dikarya</taxon>
        <taxon>Ascomycota</taxon>
        <taxon>Pezizomycotina</taxon>
        <taxon>Sordariomycetes</taxon>
        <taxon>Hypocreomycetidae</taxon>
        <taxon>Hypocreales</taxon>
        <taxon>Cordycipitaceae</taxon>
        <taxon>Cordyceps</taxon>
    </lineage>
</organism>
<gene>
    <name evidence="1" type="ORF">IF1G_00139</name>
</gene>